<dbReference type="Proteomes" id="UP000630594">
    <property type="component" value="Unassembled WGS sequence"/>
</dbReference>
<dbReference type="RefSeq" id="WP_135833088.1">
    <property type="nucleotide sequence ID" value="NZ_BMCK01000003.1"/>
</dbReference>
<feature type="transmembrane region" description="Helical" evidence="1">
    <location>
        <begin position="220"/>
        <end position="242"/>
    </location>
</feature>
<keyword evidence="1" id="KW-1133">Transmembrane helix</keyword>
<feature type="transmembrane region" description="Helical" evidence="1">
    <location>
        <begin position="341"/>
        <end position="363"/>
    </location>
</feature>
<feature type="transmembrane region" description="Helical" evidence="1">
    <location>
        <begin position="313"/>
        <end position="334"/>
    </location>
</feature>
<feature type="transmembrane region" description="Helical" evidence="1">
    <location>
        <begin position="281"/>
        <end position="301"/>
    </location>
</feature>
<evidence type="ECO:0000256" key="1">
    <source>
        <dbReference type="SAM" id="Phobius"/>
    </source>
</evidence>
<feature type="transmembrane region" description="Helical" evidence="1">
    <location>
        <begin position="92"/>
        <end position="111"/>
    </location>
</feature>
<dbReference type="EMBL" id="CP038462">
    <property type="protein sequence ID" value="QCC78050.1"/>
    <property type="molecule type" value="Genomic_DNA"/>
</dbReference>
<dbReference type="Proteomes" id="UP000297025">
    <property type="component" value="Chromosome"/>
</dbReference>
<dbReference type="KEGG" id="ndp:E2C04_14200"/>
<dbReference type="AlphaFoldDB" id="A0A4P7UCW8"/>
<protein>
    <submittedName>
        <fullName evidence="4">DUF2157 domain-containing protein</fullName>
    </submittedName>
</protein>
<organism evidence="4 5">
    <name type="scientific">Nocardioides daphniae</name>
    <dbReference type="NCBI Taxonomy" id="402297"/>
    <lineage>
        <taxon>Bacteria</taxon>
        <taxon>Bacillati</taxon>
        <taxon>Actinomycetota</taxon>
        <taxon>Actinomycetes</taxon>
        <taxon>Propionibacteriales</taxon>
        <taxon>Nocardioidaceae</taxon>
        <taxon>Nocardioides</taxon>
    </lineage>
</organism>
<feature type="transmembrane region" description="Helical" evidence="1">
    <location>
        <begin position="62"/>
        <end position="80"/>
    </location>
</feature>
<keyword evidence="6" id="KW-1185">Reference proteome</keyword>
<sequence length="403" mass="42027">MTTTVPTPEPASPPVEAVSGRQLEWLRNEVAEWRAEGLLNEEQAAAILGRYHESRVFSLTRLLLALGAVFVGVGLIWLVAANLDAVPPLLRFLGVTVLWLGLLVGAEVAASRGAGRLLVGALRLMAAFAIGGVIFQAAQSLQVPAYEPKLVGLWGAAALIQAYAFRAVGPLVIGVAGFAGWSISQGLVHGPSFADVVLVVALTPLVALGLAALDDTRRPAFAWVWRAVGAALLLVALFISALPVDDDVELTTRWWNLALIALAGVALALGALRARETMSRLELLGGVAALGVAMLLAAWQAGESADEMTLATWAHTAVAVVAYVLVAAGVAVVGTLRDSGALAAIATLALVIFTTFQSFAVVAAVIQGAWLFLVLGLVFLGTGWAFDRGRRRLAAALEDGADR</sequence>
<feature type="transmembrane region" description="Helical" evidence="1">
    <location>
        <begin position="369"/>
        <end position="386"/>
    </location>
</feature>
<reference evidence="4" key="4">
    <citation type="submission" date="2019-03" db="EMBL/GenBank/DDBJ databases">
        <authorList>
            <person name="Huang Y."/>
        </authorList>
    </citation>
    <scope>NUCLEOTIDE SEQUENCE</scope>
    <source>
        <strain evidence="4">JCM 16608</strain>
    </source>
</reference>
<proteinExistence type="predicted"/>
<accession>A0A4P7UCW8</accession>
<name>A0A4P7UCW8_9ACTN</name>
<evidence type="ECO:0000313" key="5">
    <source>
        <dbReference type="Proteomes" id="UP000297025"/>
    </source>
</evidence>
<reference evidence="3" key="5">
    <citation type="submission" date="2024-05" db="EMBL/GenBank/DDBJ databases">
        <authorList>
            <person name="Sun Q."/>
            <person name="Sedlacek I."/>
        </authorList>
    </citation>
    <scope>NUCLEOTIDE SEQUENCE</scope>
    <source>
        <strain evidence="3">CCM 7403</strain>
    </source>
</reference>
<dbReference type="OrthoDB" id="3777679at2"/>
<reference evidence="3" key="2">
    <citation type="journal article" date="2014" name="Int. J. Syst. Evol. Microbiol.">
        <title>Complete genome of a new Firmicutes species belonging to the dominant human colonic microbiota ('Ruminococcus bicirculans') reveals two chromosomes and a selective capacity to utilize plant glucans.</title>
        <authorList>
            <consortium name="NISC Comparative Sequencing Program"/>
            <person name="Wegmann U."/>
            <person name="Louis P."/>
            <person name="Goesmann A."/>
            <person name="Henrissat B."/>
            <person name="Duncan S.H."/>
            <person name="Flint H.J."/>
        </authorList>
    </citation>
    <scope>NUCLEOTIDE SEQUENCE</scope>
    <source>
        <strain evidence="3">CCM 7403</strain>
    </source>
</reference>
<evidence type="ECO:0000313" key="4">
    <source>
        <dbReference type="EMBL" id="QCC78050.1"/>
    </source>
</evidence>
<dbReference type="Pfam" id="PF09925">
    <property type="entry name" value="DUF2157"/>
    <property type="match status" value="1"/>
</dbReference>
<evidence type="ECO:0000259" key="2">
    <source>
        <dbReference type="Pfam" id="PF09925"/>
    </source>
</evidence>
<reference evidence="4 5" key="1">
    <citation type="journal article" date="2008" name="Int. J. Syst. Evol. Microbiol.">
        <title>Nocardioides daphniae sp. nov., isolated from Daphnia cucullata (Crustacea: Cladocera).</title>
        <authorList>
            <person name="Toth E.M."/>
            <person name="Keki Z."/>
            <person name="Homonnay Z.G."/>
            <person name="Borsodi A.K."/>
            <person name="Marialigeti K."/>
            <person name="Schumann P."/>
        </authorList>
    </citation>
    <scope>NUCLEOTIDE SEQUENCE [LARGE SCALE GENOMIC DNA]</scope>
    <source>
        <strain evidence="4 5">JCM 16608</strain>
    </source>
</reference>
<dbReference type="EMBL" id="BMCK01000003">
    <property type="protein sequence ID" value="GGD22683.1"/>
    <property type="molecule type" value="Genomic_DNA"/>
</dbReference>
<feature type="transmembrane region" description="Helical" evidence="1">
    <location>
        <begin position="193"/>
        <end position="213"/>
    </location>
</feature>
<gene>
    <name evidence="4" type="ORF">E2C04_14200</name>
    <name evidence="3" type="ORF">GCM10007231_22210</name>
</gene>
<keyword evidence="1" id="KW-0812">Transmembrane</keyword>
<feature type="domain" description="DUF2157" evidence="2">
    <location>
        <begin position="32"/>
        <end position="167"/>
    </location>
</feature>
<feature type="transmembrane region" description="Helical" evidence="1">
    <location>
        <begin position="117"/>
        <end position="138"/>
    </location>
</feature>
<feature type="transmembrane region" description="Helical" evidence="1">
    <location>
        <begin position="254"/>
        <end position="274"/>
    </location>
</feature>
<evidence type="ECO:0000313" key="3">
    <source>
        <dbReference type="EMBL" id="GGD22683.1"/>
    </source>
</evidence>
<evidence type="ECO:0000313" key="6">
    <source>
        <dbReference type="Proteomes" id="UP000630594"/>
    </source>
</evidence>
<reference evidence="6" key="3">
    <citation type="journal article" date="2019" name="Int. J. Syst. Evol. Microbiol.">
        <title>The Global Catalogue of Microorganisms (GCM) 10K type strain sequencing project: providing services to taxonomists for standard genome sequencing and annotation.</title>
        <authorList>
            <consortium name="The Broad Institute Genomics Platform"/>
            <consortium name="The Broad Institute Genome Sequencing Center for Infectious Disease"/>
            <person name="Wu L."/>
            <person name="Ma J."/>
        </authorList>
    </citation>
    <scope>NUCLEOTIDE SEQUENCE [LARGE SCALE GENOMIC DNA]</scope>
    <source>
        <strain evidence="6">CCM 7403</strain>
    </source>
</reference>
<dbReference type="InterPro" id="IPR018677">
    <property type="entry name" value="DUF2157"/>
</dbReference>
<keyword evidence="1" id="KW-0472">Membrane</keyword>